<reference evidence="2 3" key="1">
    <citation type="submission" date="2016-02" db="EMBL/GenBank/DDBJ databases">
        <authorList>
            <person name="Wen L."/>
            <person name="He K."/>
            <person name="Yang H."/>
        </authorList>
    </citation>
    <scope>NUCLEOTIDE SEQUENCE [LARGE SCALE GENOMIC DNA]</scope>
    <source>
        <strain evidence="2 3">TSA40</strain>
    </source>
</reference>
<evidence type="ECO:0000313" key="2">
    <source>
        <dbReference type="EMBL" id="OWW19945.1"/>
    </source>
</evidence>
<feature type="domain" description="Beta-lactamase-related" evidence="1">
    <location>
        <begin position="3"/>
        <end position="265"/>
    </location>
</feature>
<dbReference type="InterPro" id="IPR050789">
    <property type="entry name" value="Diverse_Enzym_Activities"/>
</dbReference>
<dbReference type="PANTHER" id="PTHR43283">
    <property type="entry name" value="BETA-LACTAMASE-RELATED"/>
    <property type="match status" value="1"/>
</dbReference>
<protein>
    <recommendedName>
        <fullName evidence="1">Beta-lactamase-related domain-containing protein</fullName>
    </recommendedName>
</protein>
<dbReference type="InterPro" id="IPR012338">
    <property type="entry name" value="Beta-lactam/transpept-like"/>
</dbReference>
<organism evidence="2 3">
    <name type="scientific">Noviherbaspirillum denitrificans</name>
    <dbReference type="NCBI Taxonomy" id="1968433"/>
    <lineage>
        <taxon>Bacteria</taxon>
        <taxon>Pseudomonadati</taxon>
        <taxon>Pseudomonadota</taxon>
        <taxon>Betaproteobacteria</taxon>
        <taxon>Burkholderiales</taxon>
        <taxon>Oxalobacteraceae</taxon>
        <taxon>Noviherbaspirillum</taxon>
    </lineage>
</organism>
<dbReference type="Gene3D" id="3.40.710.10">
    <property type="entry name" value="DD-peptidase/beta-lactamase superfamily"/>
    <property type="match status" value="1"/>
</dbReference>
<evidence type="ECO:0000313" key="3">
    <source>
        <dbReference type="Proteomes" id="UP000197535"/>
    </source>
</evidence>
<dbReference type="InterPro" id="IPR001466">
    <property type="entry name" value="Beta-lactam-related"/>
</dbReference>
<evidence type="ECO:0000259" key="1">
    <source>
        <dbReference type="Pfam" id="PF00144"/>
    </source>
</evidence>
<comment type="caution">
    <text evidence="2">The sequence shown here is derived from an EMBL/GenBank/DDBJ whole genome shotgun (WGS) entry which is preliminary data.</text>
</comment>
<accession>A0A254TBM0</accession>
<sequence>MHFASHSMAKSITGILVGIAHREGHIASLDDKVVQYVPQLAGTPYEEVSVRNLLRMASGVQWEQVYSPGSDNYRLNAETMMQKGRGGVSAISWVSRRAAPQGTKFNYSGGDTYVLGLVLQAAIKRPLAEYTSEKLWKPIGAEDYASWLVDWSGTVPANCCFNARLRDYGRLGAMLADDGVVSGKEIIDREYLLDATDAGRQPEFLKPGGPASWGGYGYQIWLRKNKLRTFSMHGVYGQLLLVQPASKAVIVITSAWQDAENAPNDERGYFLEAVLRTLQAIPD</sequence>
<dbReference type="EMBL" id="LSTO01000001">
    <property type="protein sequence ID" value="OWW19945.1"/>
    <property type="molecule type" value="Genomic_DNA"/>
</dbReference>
<dbReference type="PANTHER" id="PTHR43283:SF14">
    <property type="entry name" value="BLL8153 PROTEIN"/>
    <property type="match status" value="1"/>
</dbReference>
<gene>
    <name evidence="2" type="ORF">AYR66_10960</name>
</gene>
<dbReference type="AlphaFoldDB" id="A0A254TBM0"/>
<proteinExistence type="predicted"/>
<dbReference type="Proteomes" id="UP000197535">
    <property type="component" value="Unassembled WGS sequence"/>
</dbReference>
<keyword evidence="3" id="KW-1185">Reference proteome</keyword>
<name>A0A254TBM0_9BURK</name>
<dbReference type="SUPFAM" id="SSF56601">
    <property type="entry name" value="beta-lactamase/transpeptidase-like"/>
    <property type="match status" value="1"/>
</dbReference>
<dbReference type="Pfam" id="PF00144">
    <property type="entry name" value="Beta-lactamase"/>
    <property type="match status" value="1"/>
</dbReference>